<feature type="transmembrane region" description="Helical" evidence="1">
    <location>
        <begin position="20"/>
        <end position="40"/>
    </location>
</feature>
<dbReference type="OrthoDB" id="288679at2"/>
<dbReference type="RefSeq" id="WP_144973164.1">
    <property type="nucleotide sequence ID" value="NZ_CP036289.1"/>
</dbReference>
<evidence type="ECO:0000313" key="2">
    <source>
        <dbReference type="EMBL" id="QDU75635.1"/>
    </source>
</evidence>
<gene>
    <name evidence="2" type="ORF">Pan97_26690</name>
</gene>
<dbReference type="EMBL" id="CP036289">
    <property type="protein sequence ID" value="QDU75635.1"/>
    <property type="molecule type" value="Genomic_DNA"/>
</dbReference>
<keyword evidence="1" id="KW-0812">Transmembrane</keyword>
<evidence type="ECO:0000313" key="3">
    <source>
        <dbReference type="Proteomes" id="UP000318626"/>
    </source>
</evidence>
<organism evidence="2 3">
    <name type="scientific">Bremerella volcania</name>
    <dbReference type="NCBI Taxonomy" id="2527984"/>
    <lineage>
        <taxon>Bacteria</taxon>
        <taxon>Pseudomonadati</taxon>
        <taxon>Planctomycetota</taxon>
        <taxon>Planctomycetia</taxon>
        <taxon>Pirellulales</taxon>
        <taxon>Pirellulaceae</taxon>
        <taxon>Bremerella</taxon>
    </lineage>
</organism>
<sequence>MSSSLKIRFYRPGFSSGKLVVAAMILIAAILAGITVWHHWSKGYASIAYWGATNGENIRYAPVVHLKTSGKTFDISQARGLVHFRQALIEDASFIGTTSQEATQPEWTHEVVFSWPEKSESTIVQFDLAKGLLSLPDQPSILVAKPEPTLSGLNTFFADVTSALDQ</sequence>
<name>A0A518C8S7_9BACT</name>
<keyword evidence="1" id="KW-0472">Membrane</keyword>
<reference evidence="3" key="1">
    <citation type="submission" date="2019-02" db="EMBL/GenBank/DDBJ databases">
        <title>Deep-cultivation of Planctomycetes and their phenomic and genomic characterization uncovers novel biology.</title>
        <authorList>
            <person name="Wiegand S."/>
            <person name="Jogler M."/>
            <person name="Boedeker C."/>
            <person name="Pinto D."/>
            <person name="Vollmers J."/>
            <person name="Rivas-Marin E."/>
            <person name="Kohn T."/>
            <person name="Peeters S.H."/>
            <person name="Heuer A."/>
            <person name="Rast P."/>
            <person name="Oberbeckmann S."/>
            <person name="Bunk B."/>
            <person name="Jeske O."/>
            <person name="Meyerdierks A."/>
            <person name="Storesund J.E."/>
            <person name="Kallscheuer N."/>
            <person name="Luecker S."/>
            <person name="Lage O.M."/>
            <person name="Pohl T."/>
            <person name="Merkel B.J."/>
            <person name="Hornburger P."/>
            <person name="Mueller R.-W."/>
            <person name="Bruemmer F."/>
            <person name="Labrenz M."/>
            <person name="Spormann A.M."/>
            <person name="Op den Camp H."/>
            <person name="Overmann J."/>
            <person name="Amann R."/>
            <person name="Jetten M.S.M."/>
            <person name="Mascher T."/>
            <person name="Medema M.H."/>
            <person name="Devos D.P."/>
            <person name="Kaster A.-K."/>
            <person name="Ovreas L."/>
            <person name="Rohde M."/>
            <person name="Galperin M.Y."/>
            <person name="Jogler C."/>
        </authorList>
    </citation>
    <scope>NUCLEOTIDE SEQUENCE [LARGE SCALE GENOMIC DNA]</scope>
    <source>
        <strain evidence="3">Pan97</strain>
    </source>
</reference>
<evidence type="ECO:0000256" key="1">
    <source>
        <dbReference type="SAM" id="Phobius"/>
    </source>
</evidence>
<keyword evidence="1" id="KW-1133">Transmembrane helix</keyword>
<keyword evidence="3" id="KW-1185">Reference proteome</keyword>
<dbReference type="Proteomes" id="UP000318626">
    <property type="component" value="Chromosome"/>
</dbReference>
<accession>A0A518C8S7</accession>
<proteinExistence type="predicted"/>
<dbReference type="AlphaFoldDB" id="A0A518C8S7"/>
<dbReference type="KEGG" id="bvo:Pan97_26690"/>
<protein>
    <submittedName>
        <fullName evidence="2">Uncharacterized protein</fullName>
    </submittedName>
</protein>